<organism evidence="2 3">
    <name type="scientific">Tumebacillus flagellatus</name>
    <dbReference type="NCBI Taxonomy" id="1157490"/>
    <lineage>
        <taxon>Bacteria</taxon>
        <taxon>Bacillati</taxon>
        <taxon>Bacillota</taxon>
        <taxon>Bacilli</taxon>
        <taxon>Bacillales</taxon>
        <taxon>Alicyclobacillaceae</taxon>
        <taxon>Tumebacillus</taxon>
    </lineage>
</organism>
<protein>
    <recommendedName>
        <fullName evidence="1">Aminoglycoside phosphotransferase domain-containing protein</fullName>
    </recommendedName>
</protein>
<dbReference type="OrthoDB" id="334783at2"/>
<proteinExistence type="predicted"/>
<keyword evidence="3" id="KW-1185">Reference proteome</keyword>
<evidence type="ECO:0000313" key="2">
    <source>
        <dbReference type="EMBL" id="KEO84944.1"/>
    </source>
</evidence>
<dbReference type="STRING" id="1157490.EL26_02770"/>
<name>A0A074LVD6_9BACL</name>
<sequence length="297" mass="33491">MEDLLQWIASSVEGTTEIRAVTPLKGGISATLHRLDLLVDGEVQPVVVREFTLLEWLREQPDLAEHEAESLKRAERVGVATPRLIAYTEEREVPAILMTKLPGEVVLEPQELDVWLRQLAETLVAIHRVPADGFKWTYRSYNDPMQLQIPDWSEQKDLWRQALALVQGPRPETRECFIHRDYHPTNVLWQNGEVSGVVDWVNACRGPAGIDAGHCRLNLALLKGVEAADYFLDEYVRLAGDAFTYDPYWDLLAAIEFLPGPPSVYQGWVDVGVTNLTPALMKERYEGLVAGILAKQV</sequence>
<gene>
    <name evidence="2" type="ORF">EL26_02770</name>
</gene>
<dbReference type="EMBL" id="JMIR01000002">
    <property type="protein sequence ID" value="KEO84944.1"/>
    <property type="molecule type" value="Genomic_DNA"/>
</dbReference>
<evidence type="ECO:0000313" key="3">
    <source>
        <dbReference type="Proteomes" id="UP000027931"/>
    </source>
</evidence>
<accession>A0A074LVD6</accession>
<feature type="domain" description="Aminoglycoside phosphotransferase" evidence="1">
    <location>
        <begin position="40"/>
        <end position="235"/>
    </location>
</feature>
<dbReference type="InterPro" id="IPR011009">
    <property type="entry name" value="Kinase-like_dom_sf"/>
</dbReference>
<dbReference type="Gene3D" id="3.90.1200.10">
    <property type="match status" value="1"/>
</dbReference>
<dbReference type="Pfam" id="PF01636">
    <property type="entry name" value="APH"/>
    <property type="match status" value="1"/>
</dbReference>
<dbReference type="eggNOG" id="COG2334">
    <property type="taxonomic scope" value="Bacteria"/>
</dbReference>
<dbReference type="SUPFAM" id="SSF56112">
    <property type="entry name" value="Protein kinase-like (PK-like)"/>
    <property type="match status" value="1"/>
</dbReference>
<comment type="caution">
    <text evidence="2">The sequence shown here is derived from an EMBL/GenBank/DDBJ whole genome shotgun (WGS) entry which is preliminary data.</text>
</comment>
<dbReference type="Proteomes" id="UP000027931">
    <property type="component" value="Unassembled WGS sequence"/>
</dbReference>
<dbReference type="InterPro" id="IPR051678">
    <property type="entry name" value="AGP_Transferase"/>
</dbReference>
<reference evidence="2 3" key="1">
    <citation type="journal article" date="2013" name="Int. J. Syst. Evol. Microbiol.">
        <title>Tumebacillus flagellatus sp. nov., an alpha-amylase/pullulanase-producing bacterium isolated from cassava wastewater.</title>
        <authorList>
            <person name="Wang Q."/>
            <person name="Xie N."/>
            <person name="Qin Y."/>
            <person name="Shen N."/>
            <person name="Zhu J."/>
            <person name="Mi H."/>
            <person name="Huang R."/>
        </authorList>
    </citation>
    <scope>NUCLEOTIDE SEQUENCE [LARGE SCALE GENOMIC DNA]</scope>
    <source>
        <strain evidence="2 3">GST4</strain>
    </source>
</reference>
<evidence type="ECO:0000259" key="1">
    <source>
        <dbReference type="Pfam" id="PF01636"/>
    </source>
</evidence>
<dbReference type="AlphaFoldDB" id="A0A074LVD6"/>
<dbReference type="RefSeq" id="WP_038084133.1">
    <property type="nucleotide sequence ID" value="NZ_JMIR01000002.1"/>
</dbReference>
<dbReference type="PANTHER" id="PTHR21310">
    <property type="entry name" value="AMINOGLYCOSIDE PHOSPHOTRANSFERASE-RELATED-RELATED"/>
    <property type="match status" value="1"/>
</dbReference>
<dbReference type="InterPro" id="IPR002575">
    <property type="entry name" value="Aminoglycoside_PTrfase"/>
</dbReference>